<evidence type="ECO:0000259" key="1">
    <source>
        <dbReference type="Pfam" id="PF03551"/>
    </source>
</evidence>
<reference evidence="2 3" key="1">
    <citation type="submission" date="2021-06" db="EMBL/GenBank/DDBJ databases">
        <title>Sphingomonas sp. XMGL2, whole genome shotgun sequencing project.</title>
        <authorList>
            <person name="Zhao G."/>
            <person name="Shen L."/>
        </authorList>
    </citation>
    <scope>NUCLEOTIDE SEQUENCE [LARGE SCALE GENOMIC DNA]</scope>
    <source>
        <strain evidence="2 3">XMGL2</strain>
    </source>
</reference>
<dbReference type="Proteomes" id="UP000776276">
    <property type="component" value="Unassembled WGS sequence"/>
</dbReference>
<dbReference type="Pfam" id="PF03551">
    <property type="entry name" value="PadR"/>
    <property type="match status" value="1"/>
</dbReference>
<evidence type="ECO:0000313" key="3">
    <source>
        <dbReference type="Proteomes" id="UP000776276"/>
    </source>
</evidence>
<gene>
    <name evidence="2" type="ORF">KOF26_02405</name>
</gene>
<dbReference type="EMBL" id="JAHKRT010000001">
    <property type="protein sequence ID" value="MBU3076705.1"/>
    <property type="molecule type" value="Genomic_DNA"/>
</dbReference>
<dbReference type="PANTHER" id="PTHR43252">
    <property type="entry name" value="TRANSCRIPTIONAL REGULATOR YQJI"/>
    <property type="match status" value="1"/>
</dbReference>
<protein>
    <submittedName>
        <fullName evidence="2">PadR family transcriptional regulator</fullName>
    </submittedName>
</protein>
<keyword evidence="3" id="KW-1185">Reference proteome</keyword>
<dbReference type="InterPro" id="IPR005149">
    <property type="entry name" value="Tscrpt_reg_PadR_N"/>
</dbReference>
<comment type="caution">
    <text evidence="2">The sequence shown here is derived from an EMBL/GenBank/DDBJ whole genome shotgun (WGS) entry which is preliminary data.</text>
</comment>
<feature type="domain" description="Transcription regulator PadR N-terminal" evidence="1">
    <location>
        <begin position="60"/>
        <end position="130"/>
    </location>
</feature>
<accession>A0ABS6BHK2</accession>
<dbReference type="PANTHER" id="PTHR43252:SF7">
    <property type="entry name" value="TRANSCRIPTIONAL REGULATOR YQJI"/>
    <property type="match status" value="1"/>
</dbReference>
<evidence type="ECO:0000313" key="2">
    <source>
        <dbReference type="EMBL" id="MBU3076705.1"/>
    </source>
</evidence>
<name>A0ABS6BHK2_9SPHN</name>
<organism evidence="2 3">
    <name type="scientific">Sphingomonas quercus</name>
    <dbReference type="NCBI Taxonomy" id="2842451"/>
    <lineage>
        <taxon>Bacteria</taxon>
        <taxon>Pseudomonadati</taxon>
        <taxon>Pseudomonadota</taxon>
        <taxon>Alphaproteobacteria</taxon>
        <taxon>Sphingomonadales</taxon>
        <taxon>Sphingomonadaceae</taxon>
        <taxon>Sphingomonas</taxon>
    </lineage>
</organism>
<sequence length="199" mass="21831">MRFGHGYGAWTAGGGRGFGRGFGRGLEDIAMDLAREAMGGRGGGGGRRRMFDGGELRLVLLKLTEDQPRHGYDLIRAIEERTGGAYAPSPGVIYPTLTLLEDMGLIEEQKAEGARKLYAITADGRAHLAERSEEVADLFARLDTIGGHQRRSDASPVRRALHNLRNVLQHRMARDDISTETAHEIAGLIDELARKVERL</sequence>
<proteinExistence type="predicted"/>